<dbReference type="Proteomes" id="UP001551329">
    <property type="component" value="Unassembled WGS sequence"/>
</dbReference>
<organism evidence="3 4">
    <name type="scientific">Streptomyces narbonensis</name>
    <dbReference type="NCBI Taxonomy" id="67333"/>
    <lineage>
        <taxon>Bacteria</taxon>
        <taxon>Bacillati</taxon>
        <taxon>Actinomycetota</taxon>
        <taxon>Actinomycetes</taxon>
        <taxon>Kitasatosporales</taxon>
        <taxon>Streptomycetaceae</taxon>
        <taxon>Streptomyces</taxon>
    </lineage>
</organism>
<comment type="caution">
    <text evidence="3">The sequence shown here is derived from an EMBL/GenBank/DDBJ whole genome shotgun (WGS) entry which is preliminary data.</text>
</comment>
<dbReference type="EMBL" id="JBEZAE010000018">
    <property type="protein sequence ID" value="MEU7073377.1"/>
    <property type="molecule type" value="Genomic_DNA"/>
</dbReference>
<feature type="region of interest" description="Disordered" evidence="1">
    <location>
        <begin position="1"/>
        <end position="40"/>
    </location>
</feature>
<evidence type="ECO:0000313" key="3">
    <source>
        <dbReference type="EMBL" id="MEU7073377.1"/>
    </source>
</evidence>
<keyword evidence="2" id="KW-0812">Transmembrane</keyword>
<evidence type="ECO:0000256" key="1">
    <source>
        <dbReference type="SAM" id="MobiDB-lite"/>
    </source>
</evidence>
<feature type="transmembrane region" description="Helical" evidence="2">
    <location>
        <begin position="51"/>
        <end position="73"/>
    </location>
</feature>
<proteinExistence type="predicted"/>
<dbReference type="InterPro" id="IPR045512">
    <property type="entry name" value="DUF6480"/>
</dbReference>
<keyword evidence="2" id="KW-0472">Membrane</keyword>
<name>A0ABV3CF21_9ACTN</name>
<accession>A0ABV3CF21</accession>
<sequence>MTGPSNPDPDPRDLPEDRTLSGETPPAESGTSTGTGPYRPPRRGWAAGPLVIIWSLAILCALFFLVYAIVLAAD</sequence>
<feature type="compositionally biased region" description="Basic and acidic residues" evidence="1">
    <location>
        <begin position="9"/>
        <end position="20"/>
    </location>
</feature>
<gene>
    <name evidence="3" type="ORF">AB0A88_24975</name>
</gene>
<dbReference type="Pfam" id="PF20088">
    <property type="entry name" value="DUF6480"/>
    <property type="match status" value="1"/>
</dbReference>
<protein>
    <submittedName>
        <fullName evidence="3">DUF6480 family protein</fullName>
    </submittedName>
</protein>
<keyword evidence="4" id="KW-1185">Reference proteome</keyword>
<keyword evidence="2" id="KW-1133">Transmembrane helix</keyword>
<reference evidence="3 4" key="1">
    <citation type="submission" date="2024-06" db="EMBL/GenBank/DDBJ databases">
        <title>The Natural Products Discovery Center: Release of the First 8490 Sequenced Strains for Exploring Actinobacteria Biosynthetic Diversity.</title>
        <authorList>
            <person name="Kalkreuter E."/>
            <person name="Kautsar S.A."/>
            <person name="Yang D."/>
            <person name="Bader C.D."/>
            <person name="Teijaro C.N."/>
            <person name="Fluegel L."/>
            <person name="Davis C.M."/>
            <person name="Simpson J.R."/>
            <person name="Lauterbach L."/>
            <person name="Steele A.D."/>
            <person name="Gui C."/>
            <person name="Meng S."/>
            <person name="Li G."/>
            <person name="Viehrig K."/>
            <person name="Ye F."/>
            <person name="Su P."/>
            <person name="Kiefer A.F."/>
            <person name="Nichols A."/>
            <person name="Cepeda A.J."/>
            <person name="Yan W."/>
            <person name="Fan B."/>
            <person name="Jiang Y."/>
            <person name="Adhikari A."/>
            <person name="Zheng C.-J."/>
            <person name="Schuster L."/>
            <person name="Cowan T.M."/>
            <person name="Smanski M.J."/>
            <person name="Chevrette M.G."/>
            <person name="De Carvalho L.P.S."/>
            <person name="Shen B."/>
        </authorList>
    </citation>
    <scope>NUCLEOTIDE SEQUENCE [LARGE SCALE GENOMIC DNA]</scope>
    <source>
        <strain evidence="3 4">NPDC045974</strain>
    </source>
</reference>
<dbReference type="RefSeq" id="WP_358473500.1">
    <property type="nucleotide sequence ID" value="NZ_JBEZAE010000018.1"/>
</dbReference>
<evidence type="ECO:0000256" key="2">
    <source>
        <dbReference type="SAM" id="Phobius"/>
    </source>
</evidence>
<evidence type="ECO:0000313" key="4">
    <source>
        <dbReference type="Proteomes" id="UP001551329"/>
    </source>
</evidence>